<dbReference type="Proteomes" id="UP000241290">
    <property type="component" value="Genome"/>
</dbReference>
<evidence type="ECO:0000313" key="2">
    <source>
        <dbReference type="Proteomes" id="UP000241290"/>
    </source>
</evidence>
<dbReference type="RefSeq" id="YP_010059226.1">
    <property type="nucleotide sequence ID" value="NC_054724.1"/>
</dbReference>
<accession>A0A2P1JXU4</accession>
<dbReference type="GeneID" id="64766457"/>
<reference evidence="2" key="1">
    <citation type="submission" date="2018-02" db="EMBL/GenBank/DDBJ databases">
        <authorList>
            <person name="Cohen D.B."/>
            <person name="Kent A.D."/>
        </authorList>
    </citation>
    <scope>NUCLEOTIDE SEQUENCE [LARGE SCALE GENOMIC DNA]</scope>
</reference>
<dbReference type="EMBL" id="MG962366">
    <property type="protein sequence ID" value="AVO25159.1"/>
    <property type="molecule type" value="Genomic_DNA"/>
</dbReference>
<proteinExistence type="predicted"/>
<keyword evidence="2" id="KW-1185">Reference proteome</keyword>
<name>A0A2P1JXU4_9CAUD</name>
<evidence type="ECO:0000313" key="1">
    <source>
        <dbReference type="EMBL" id="AVO25159.1"/>
    </source>
</evidence>
<protein>
    <submittedName>
        <fullName evidence="1">Uncharacterized protein</fullName>
    </submittedName>
</protein>
<gene>
    <name evidence="1" type="primary">204</name>
    <name evidence="1" type="ORF">SEA_FINCH_204</name>
</gene>
<organism evidence="1 2">
    <name type="scientific">Rhodococcus phage Finch</name>
    <dbReference type="NCBI Taxonomy" id="2094144"/>
    <lineage>
        <taxon>Viruses</taxon>
        <taxon>Duplodnaviria</taxon>
        <taxon>Heunggongvirae</taxon>
        <taxon>Uroviricota</taxon>
        <taxon>Caudoviricetes</taxon>
        <taxon>Finchvirus</taxon>
        <taxon>Finchvirus finch</taxon>
    </lineage>
</organism>
<dbReference type="KEGG" id="vg:64766457"/>
<sequence length="137" mass="15678">MTVVAAWGRYLADQFFVPLAQTREYHFTQGVPMSNPVLTPEDVVTRGQSYGCTVLRDLKAHGRVRRLKIKVVVDFYSHQSFYVMHVFSPETDSWNELWAVPKGTFDSPSVYARPEVQFGFVSDVVDHLFAKAQEIYA</sequence>